<evidence type="ECO:0000256" key="1">
    <source>
        <dbReference type="SAM" id="Phobius"/>
    </source>
</evidence>
<comment type="caution">
    <text evidence="2">The sequence shown here is derived from an EMBL/GenBank/DDBJ whole genome shotgun (WGS) entry which is preliminary data.</text>
</comment>
<dbReference type="SUPFAM" id="SSF53955">
    <property type="entry name" value="Lysozyme-like"/>
    <property type="match status" value="1"/>
</dbReference>
<dbReference type="OrthoDB" id="9766277at2"/>
<keyword evidence="1" id="KW-0472">Membrane</keyword>
<organism evidence="2 3">
    <name type="scientific">Murinocardiopsis flavida</name>
    <dbReference type="NCBI Taxonomy" id="645275"/>
    <lineage>
        <taxon>Bacteria</taxon>
        <taxon>Bacillati</taxon>
        <taxon>Actinomycetota</taxon>
        <taxon>Actinomycetes</taxon>
        <taxon>Streptosporangiales</taxon>
        <taxon>Nocardiopsidaceae</taxon>
        <taxon>Murinocardiopsis</taxon>
    </lineage>
</organism>
<accession>A0A2P8D277</accession>
<proteinExistence type="predicted"/>
<keyword evidence="3" id="KW-1185">Reference proteome</keyword>
<dbReference type="EMBL" id="PYGA01000020">
    <property type="protein sequence ID" value="PSK91307.1"/>
    <property type="molecule type" value="Genomic_DNA"/>
</dbReference>
<dbReference type="AlphaFoldDB" id="A0A2P8D277"/>
<dbReference type="RefSeq" id="WP_146165652.1">
    <property type="nucleotide sequence ID" value="NZ_PYGA01000020.1"/>
</dbReference>
<dbReference type="InterPro" id="IPR023346">
    <property type="entry name" value="Lysozyme-like_dom_sf"/>
</dbReference>
<evidence type="ECO:0000313" key="3">
    <source>
        <dbReference type="Proteomes" id="UP000240542"/>
    </source>
</evidence>
<evidence type="ECO:0000313" key="2">
    <source>
        <dbReference type="EMBL" id="PSK91307.1"/>
    </source>
</evidence>
<sequence length="204" mass="22372">MPARKHRLRVSRTRRADQGSAIIETAAAFVFVTVLVLGIAATQPDNAFHDYTRKAVCLVGAESCKGKSWVVLEDTDPPIKRPVTMGSVPAGSVKNEANRKLGQKLAAERGWTGAEWDCLDQLWQRESGWDHTAINPTSQAAGIPQLLPSAGHDVPPGYYDDPSIQIQWGMNYIAERPNYGTPCKAWAFWQNPTGSPAGASTHWY</sequence>
<gene>
    <name evidence="2" type="ORF">CLV63_12033</name>
</gene>
<dbReference type="Gene3D" id="1.10.530.10">
    <property type="match status" value="1"/>
</dbReference>
<dbReference type="Proteomes" id="UP000240542">
    <property type="component" value="Unassembled WGS sequence"/>
</dbReference>
<keyword evidence="1" id="KW-1133">Transmembrane helix</keyword>
<protein>
    <recommendedName>
        <fullName evidence="4">Transglycosylase-like protein with SLT domain</fullName>
    </recommendedName>
</protein>
<name>A0A2P8D277_9ACTN</name>
<reference evidence="2 3" key="1">
    <citation type="submission" date="2018-03" db="EMBL/GenBank/DDBJ databases">
        <title>Genomic Encyclopedia of Archaeal and Bacterial Type Strains, Phase II (KMG-II): from individual species to whole genera.</title>
        <authorList>
            <person name="Goeker M."/>
        </authorList>
    </citation>
    <scope>NUCLEOTIDE SEQUENCE [LARGE SCALE GENOMIC DNA]</scope>
    <source>
        <strain evidence="2 3">DSM 45312</strain>
    </source>
</reference>
<keyword evidence="1" id="KW-0812">Transmembrane</keyword>
<evidence type="ECO:0008006" key="4">
    <source>
        <dbReference type="Google" id="ProtNLM"/>
    </source>
</evidence>
<feature type="transmembrane region" description="Helical" evidence="1">
    <location>
        <begin position="21"/>
        <end position="41"/>
    </location>
</feature>